<evidence type="ECO:0000313" key="4">
    <source>
        <dbReference type="Proteomes" id="UP000029665"/>
    </source>
</evidence>
<dbReference type="HOGENOM" id="CLU_388375_0_0_1"/>
<feature type="region of interest" description="Disordered" evidence="2">
    <location>
        <begin position="48"/>
        <end position="110"/>
    </location>
</feature>
<accession>A0A060S541</accession>
<evidence type="ECO:0000256" key="1">
    <source>
        <dbReference type="SAM" id="Coils"/>
    </source>
</evidence>
<dbReference type="STRING" id="5643.A0A060S541"/>
<gene>
    <name evidence="3" type="ORF">BN946_scf184817.g20</name>
</gene>
<feature type="compositionally biased region" description="Low complexity" evidence="2">
    <location>
        <begin position="608"/>
        <end position="621"/>
    </location>
</feature>
<feature type="compositionally biased region" description="Pro residues" evidence="2">
    <location>
        <begin position="545"/>
        <end position="558"/>
    </location>
</feature>
<protein>
    <submittedName>
        <fullName evidence="3">Uncharacterized protein</fullName>
    </submittedName>
</protein>
<feature type="compositionally biased region" description="Low complexity" evidence="2">
    <location>
        <begin position="329"/>
        <end position="346"/>
    </location>
</feature>
<dbReference type="EMBL" id="CCBP010000044">
    <property type="protein sequence ID" value="CDO69460.1"/>
    <property type="molecule type" value="Genomic_DNA"/>
</dbReference>
<comment type="caution">
    <text evidence="3">The sequence shown here is derived from an EMBL/GenBank/DDBJ whole genome shotgun (WGS) entry which is preliminary data.</text>
</comment>
<sequence>MLNRTQTFQNTHAHMREPPPAQIELQPVKLAVPLGHHAYPHAQLQQIQPVNQGPPPQSRPPNATDHQRQDDERTLEQFQQPTSQTNPNHPQPPQQSNPPRNQASASQHPMATPEMMEKADMMARDVLEPTRLALCEVMKNTHKHLSEQLAVAHALVAHRTAYALHAGEEVKAARSELARERAAREEAEKRCEKLQADLKQMSEYVPKLIFESMDMRAERDRLGEEVKALREANALLREKAGAGVVKQLSSESFEDDKMMIKEEKPCFEDEPKPGVKNEDGCQRNSSSDVAEHDAAVAQALAQAHEERRQRERAERALAVMKALLTAKALPPPSASSSNLAVSSNAPQTGPAPAPNEPAANAHLEGSKAEESDDTSMQWTDCNAYEPDLIDLTRLALSSLQLPVDHPPPTRGSGELDVQARAPVEAEPQESPTEANRKHTLETGENEAERPTVKRLRTLDVMPGQVEGQAFVEEEQAGTPGSPAAQASVEPSEAPSNVQIMRQDVTMDEVPQSHPAHQRETTTAPPASRPASRLSQPLQPSQPIHTPQPPPQLPQPSRPTSPALLQQQQQEQPVSSAESGRSLALGALSNLGLSLPSTSSAVQLPGLVQQRQQQQQQQQLPTPTSPNPPELPRRLSMRHMQLMARSQKYHGTSPYEISPAAEWDAIAGHYTREHPAAVERLVNMSHDEIRECLQRFKFTAPRPKRSSEPRPG</sequence>
<dbReference type="AlphaFoldDB" id="A0A060S541"/>
<evidence type="ECO:0000256" key="2">
    <source>
        <dbReference type="SAM" id="MobiDB-lite"/>
    </source>
</evidence>
<evidence type="ECO:0000313" key="3">
    <source>
        <dbReference type="EMBL" id="CDO69460.1"/>
    </source>
</evidence>
<feature type="compositionally biased region" description="Polar residues" evidence="2">
    <location>
        <begin position="1"/>
        <end position="12"/>
    </location>
</feature>
<feature type="coiled-coil region" evidence="1">
    <location>
        <begin position="294"/>
        <end position="323"/>
    </location>
</feature>
<feature type="coiled-coil region" evidence="1">
    <location>
        <begin position="170"/>
        <end position="239"/>
    </location>
</feature>
<keyword evidence="4" id="KW-1185">Reference proteome</keyword>
<feature type="compositionally biased region" description="Low complexity" evidence="2">
    <location>
        <begin position="79"/>
        <end position="88"/>
    </location>
</feature>
<feature type="compositionally biased region" description="Basic and acidic residues" evidence="2">
    <location>
        <begin position="434"/>
        <end position="451"/>
    </location>
</feature>
<feature type="region of interest" description="Disordered" evidence="2">
    <location>
        <begin position="606"/>
        <end position="632"/>
    </location>
</feature>
<dbReference type="OMA" id="CIETHAS"/>
<feature type="region of interest" description="Disordered" evidence="2">
    <location>
        <begin position="1"/>
        <end position="20"/>
    </location>
</feature>
<feature type="region of interest" description="Disordered" evidence="2">
    <location>
        <begin position="329"/>
        <end position="376"/>
    </location>
</feature>
<dbReference type="Proteomes" id="UP000029665">
    <property type="component" value="Unassembled WGS sequence"/>
</dbReference>
<keyword evidence="1" id="KW-0175">Coiled coil</keyword>
<reference evidence="3" key="1">
    <citation type="submission" date="2014-01" db="EMBL/GenBank/DDBJ databases">
        <title>The genome of the white-rot fungus Pycnoporus cinnabarinus: a basidiomycete model with a versatile arsenal for lignocellulosic biomass breakdown.</title>
        <authorList>
            <person name="Levasseur A."/>
            <person name="Lomascolo A."/>
            <person name="Ruiz-Duenas F.J."/>
            <person name="Uzan E."/>
            <person name="Piumi F."/>
            <person name="Kues U."/>
            <person name="Ram A.F.J."/>
            <person name="Murat C."/>
            <person name="Haon M."/>
            <person name="Benoit I."/>
            <person name="Arfi Y."/>
            <person name="Chevret D."/>
            <person name="Drula E."/>
            <person name="Kwon M.J."/>
            <person name="Gouret P."/>
            <person name="Lesage-Meessen L."/>
            <person name="Lombard V."/>
            <person name="Mariette J."/>
            <person name="Noirot C."/>
            <person name="Park J."/>
            <person name="Patyshakuliyeva A."/>
            <person name="Wieneger R.A.B."/>
            <person name="Wosten H.A.B."/>
            <person name="Martin F."/>
            <person name="Coutinho P.M."/>
            <person name="de Vries R."/>
            <person name="Martinez A.T."/>
            <person name="Klopp C."/>
            <person name="Pontarotti P."/>
            <person name="Henrissat B."/>
            <person name="Record E."/>
        </authorList>
    </citation>
    <scope>NUCLEOTIDE SEQUENCE [LARGE SCALE GENOMIC DNA]</scope>
    <source>
        <strain evidence="3">BRFM137</strain>
    </source>
</reference>
<feature type="compositionally biased region" description="Basic and acidic residues" evidence="2">
    <location>
        <begin position="65"/>
        <end position="75"/>
    </location>
</feature>
<organism evidence="3 4">
    <name type="scientific">Pycnoporus cinnabarinus</name>
    <name type="common">Cinnabar-red polypore</name>
    <name type="synonym">Trametes cinnabarina</name>
    <dbReference type="NCBI Taxonomy" id="5643"/>
    <lineage>
        <taxon>Eukaryota</taxon>
        <taxon>Fungi</taxon>
        <taxon>Dikarya</taxon>
        <taxon>Basidiomycota</taxon>
        <taxon>Agaricomycotina</taxon>
        <taxon>Agaricomycetes</taxon>
        <taxon>Polyporales</taxon>
        <taxon>Polyporaceae</taxon>
        <taxon>Trametes</taxon>
    </lineage>
</organism>
<feature type="region of interest" description="Disordered" evidence="2">
    <location>
        <begin position="264"/>
        <end position="293"/>
    </location>
</feature>
<name>A0A060S541_PYCCI</name>
<feature type="region of interest" description="Disordered" evidence="2">
    <location>
        <begin position="422"/>
        <end position="579"/>
    </location>
</feature>
<feature type="compositionally biased region" description="Basic and acidic residues" evidence="2">
    <location>
        <begin position="264"/>
        <end position="281"/>
    </location>
</feature>
<proteinExistence type="predicted"/>
<feature type="compositionally biased region" description="Low complexity" evidence="2">
    <location>
        <begin position="559"/>
        <end position="579"/>
    </location>
</feature>
<dbReference type="OrthoDB" id="2757368at2759"/>